<dbReference type="Pfam" id="PF16491">
    <property type="entry name" value="Peptidase_M48_N"/>
    <property type="match status" value="1"/>
</dbReference>
<evidence type="ECO:0000256" key="5">
    <source>
        <dbReference type="ARBA" id="ARBA00022801"/>
    </source>
</evidence>
<dbReference type="GO" id="GO:0005789">
    <property type="term" value="C:endoplasmic reticulum membrane"/>
    <property type="evidence" value="ECO:0007669"/>
    <property type="project" value="UniProtKB-SubCell"/>
</dbReference>
<feature type="domain" description="CAAX prenyl protease 1 N-terminal" evidence="17">
    <location>
        <begin position="44"/>
        <end position="228"/>
    </location>
</feature>
<evidence type="ECO:0000256" key="15">
    <source>
        <dbReference type="RuleBase" id="RU366005"/>
    </source>
</evidence>
<comment type="caution">
    <text evidence="18">The sequence shown here is derived from an EMBL/GenBank/DDBJ whole genome shotgun (WGS) entry which is preliminary data.</text>
</comment>
<keyword evidence="10 15" id="KW-0472">Membrane</keyword>
<comment type="catalytic activity">
    <reaction evidence="11 15">
        <text>Hydrolyzes the peptide bond -P2-(S-farnesyl or geranylgeranyl)C-P1'-P2'-P3'-COOH where P1' and P2' are amino acids with aliphatic side chains and P3' is any C-terminal residue.</text>
        <dbReference type="EC" id="3.4.24.84"/>
    </reaction>
</comment>
<dbReference type="InterPro" id="IPR001915">
    <property type="entry name" value="Peptidase_M48"/>
</dbReference>
<evidence type="ECO:0000313" key="19">
    <source>
        <dbReference type="Proteomes" id="UP001217417"/>
    </source>
</evidence>
<keyword evidence="3 15" id="KW-0812">Transmembrane</keyword>
<comment type="subcellular location">
    <subcellularLocation>
        <location evidence="1 15">Endoplasmic reticulum membrane</location>
        <topology evidence="1 15">Multi-pass membrane protein</topology>
    </subcellularLocation>
</comment>
<evidence type="ECO:0000256" key="8">
    <source>
        <dbReference type="ARBA" id="ARBA00022989"/>
    </source>
</evidence>
<feature type="transmembrane region" description="Helical" evidence="15">
    <location>
        <begin position="320"/>
        <end position="339"/>
    </location>
</feature>
<dbReference type="CDD" id="cd07343">
    <property type="entry name" value="M48A_Zmpste24p_like"/>
    <property type="match status" value="1"/>
</dbReference>
<feature type="transmembrane region" description="Helical" evidence="15">
    <location>
        <begin position="127"/>
        <end position="152"/>
    </location>
</feature>
<comment type="cofactor">
    <cofactor evidence="14 15">
        <name>Zn(2+)</name>
        <dbReference type="ChEBI" id="CHEBI:29105"/>
    </cofactor>
    <text evidence="14 15">Binds 1 zinc ion per subunit.</text>
</comment>
<reference evidence="18" key="1">
    <citation type="submission" date="2023-03" db="EMBL/GenBank/DDBJ databases">
        <title>Near-Complete genome sequence of Lipomyces tetrasporous NRRL Y-64009, an oleaginous yeast capable of growing on lignocellulosic hydrolysates.</title>
        <authorList>
            <consortium name="Lawrence Berkeley National Laboratory"/>
            <person name="Jagtap S.S."/>
            <person name="Liu J.-J."/>
            <person name="Walukiewicz H.E."/>
            <person name="Pangilinan J."/>
            <person name="Lipzen A."/>
            <person name="Ahrendt S."/>
            <person name="Koriabine M."/>
            <person name="Cobaugh K."/>
            <person name="Salamov A."/>
            <person name="Yoshinaga Y."/>
            <person name="Ng V."/>
            <person name="Daum C."/>
            <person name="Grigoriev I.V."/>
            <person name="Slininger P.J."/>
            <person name="Dien B.S."/>
            <person name="Jin Y.-S."/>
            <person name="Rao C.V."/>
        </authorList>
    </citation>
    <scope>NUCLEOTIDE SEQUENCE</scope>
    <source>
        <strain evidence="18">NRRL Y-64009</strain>
    </source>
</reference>
<feature type="binding site" evidence="14">
    <location>
        <position position="305"/>
    </location>
    <ligand>
        <name>Zn(2+)</name>
        <dbReference type="ChEBI" id="CHEBI:29105"/>
        <note>catalytic</note>
    </ligand>
</feature>
<dbReference type="Gene3D" id="3.30.2010.10">
    <property type="entry name" value="Metalloproteases ('zincins'), catalytic domain"/>
    <property type="match status" value="1"/>
</dbReference>
<feature type="transmembrane region" description="Helical" evidence="15">
    <location>
        <begin position="201"/>
        <end position="222"/>
    </location>
</feature>
<gene>
    <name evidence="18" type="ORF">POJ06DRAFT_45035</name>
</gene>
<dbReference type="GO" id="GO:0046872">
    <property type="term" value="F:metal ion binding"/>
    <property type="evidence" value="ECO:0007669"/>
    <property type="project" value="UniProtKB-UniRule"/>
</dbReference>
<proteinExistence type="inferred from homology"/>
<evidence type="ECO:0000256" key="3">
    <source>
        <dbReference type="ARBA" id="ARBA00022692"/>
    </source>
</evidence>
<keyword evidence="8 15" id="KW-1133">Transmembrane helix</keyword>
<keyword evidence="2 15" id="KW-0645">Protease</keyword>
<comment type="similarity">
    <text evidence="12 15">Belongs to the peptidase M48A family.</text>
</comment>
<feature type="binding site" evidence="14">
    <location>
        <position position="301"/>
    </location>
    <ligand>
        <name>Zn(2+)</name>
        <dbReference type="ChEBI" id="CHEBI:29105"/>
        <note>catalytic</note>
    </ligand>
</feature>
<evidence type="ECO:0000256" key="4">
    <source>
        <dbReference type="ARBA" id="ARBA00022723"/>
    </source>
</evidence>
<evidence type="ECO:0000259" key="16">
    <source>
        <dbReference type="Pfam" id="PF01435"/>
    </source>
</evidence>
<evidence type="ECO:0000259" key="17">
    <source>
        <dbReference type="Pfam" id="PF16491"/>
    </source>
</evidence>
<evidence type="ECO:0000256" key="10">
    <source>
        <dbReference type="ARBA" id="ARBA00023136"/>
    </source>
</evidence>
<dbReference type="InterPro" id="IPR027057">
    <property type="entry name" value="CAXX_Prtase_1"/>
</dbReference>
<feature type="active site" evidence="13">
    <location>
        <position position="302"/>
    </location>
</feature>
<feature type="transmembrane region" description="Helical" evidence="15">
    <location>
        <begin position="351"/>
        <end position="375"/>
    </location>
</feature>
<comment type="function">
    <text evidence="15">Proteolytically removes the C-terminal three residues of farnesylated proteins.</text>
</comment>
<dbReference type="Proteomes" id="UP001217417">
    <property type="component" value="Unassembled WGS sequence"/>
</dbReference>
<dbReference type="Pfam" id="PF01435">
    <property type="entry name" value="Peptidase_M48"/>
    <property type="match status" value="1"/>
</dbReference>
<feature type="binding site" evidence="14">
    <location>
        <position position="380"/>
    </location>
    <ligand>
        <name>Zn(2+)</name>
        <dbReference type="ChEBI" id="CHEBI:29105"/>
        <note>catalytic</note>
    </ligand>
</feature>
<keyword evidence="4 14" id="KW-0479">Metal-binding</keyword>
<dbReference type="EMBL" id="JARPMG010000013">
    <property type="protein sequence ID" value="KAJ8096841.1"/>
    <property type="molecule type" value="Genomic_DNA"/>
</dbReference>
<dbReference type="PANTHER" id="PTHR10120">
    <property type="entry name" value="CAAX PRENYL PROTEASE 1"/>
    <property type="match status" value="1"/>
</dbReference>
<organism evidence="18 19">
    <name type="scientific">Lipomyces tetrasporus</name>
    <dbReference type="NCBI Taxonomy" id="54092"/>
    <lineage>
        <taxon>Eukaryota</taxon>
        <taxon>Fungi</taxon>
        <taxon>Dikarya</taxon>
        <taxon>Ascomycota</taxon>
        <taxon>Saccharomycotina</taxon>
        <taxon>Lipomycetes</taxon>
        <taxon>Lipomycetales</taxon>
        <taxon>Lipomycetaceae</taxon>
        <taxon>Lipomyces</taxon>
    </lineage>
</organism>
<evidence type="ECO:0000256" key="12">
    <source>
        <dbReference type="ARBA" id="ARBA00060927"/>
    </source>
</evidence>
<sequence>MVGILGFLPTLAQALDKPGFNWKSLIIGFSTAHYLFETYLSLRQYRVLQRESPPKALEGAVDQETFLKTQTYSRAKSRFGFFSSLYSFLLDTSIVFFDALPKFWGIAGTVLKLWAPARFSGQISQSVVFFLGYNFVSTLLTLPLSIYSTFVLEEKFGFNKQTPSLFITDFIKTQLLTAVIGGPLLSAFLKIIIYFGGQFFYYLWLFTLVFQIIAIVVYPILIQPLFNKVTPMEDGKIKTEVEKLAIELKFPLKDLFVIDGSKRSAHSNAYFYGLPWKKHIVIYDTLIDKFEADEVVAVLAHELGHWALSHTTKMLIIQQIHLFTIFVLFSVFINNASLYQSFGFGGQKPVMIGFILFSDILEPLNSVLAFALSLLSRKHEYEADAFAVKLNYAMELSQALIKLHIQNLSTMDADWLYSSYHYSHPILPERLQAMGWKNEKKEE</sequence>
<dbReference type="GO" id="GO:0004222">
    <property type="term" value="F:metalloendopeptidase activity"/>
    <property type="evidence" value="ECO:0007669"/>
    <property type="project" value="UniProtKB-UniRule"/>
</dbReference>
<dbReference type="GeneID" id="80886219"/>
<dbReference type="RefSeq" id="XP_056040291.1">
    <property type="nucleotide sequence ID" value="XM_056191053.1"/>
</dbReference>
<dbReference type="GO" id="GO:0071586">
    <property type="term" value="P:CAAX-box protein processing"/>
    <property type="evidence" value="ECO:0007669"/>
    <property type="project" value="UniProtKB-UniRule"/>
</dbReference>
<name>A0AAD7QKD2_9ASCO</name>
<evidence type="ECO:0000256" key="1">
    <source>
        <dbReference type="ARBA" id="ARBA00004477"/>
    </source>
</evidence>
<keyword evidence="7 14" id="KW-0862">Zinc</keyword>
<evidence type="ECO:0000256" key="13">
    <source>
        <dbReference type="PIRSR" id="PIRSR627057-1"/>
    </source>
</evidence>
<evidence type="ECO:0000256" key="9">
    <source>
        <dbReference type="ARBA" id="ARBA00023049"/>
    </source>
</evidence>
<feature type="transmembrane region" description="Helical" evidence="15">
    <location>
        <begin position="173"/>
        <end position="195"/>
    </location>
</feature>
<feature type="transmembrane region" description="Helical" evidence="15">
    <location>
        <begin position="85"/>
        <end position="107"/>
    </location>
</feature>
<dbReference type="InterPro" id="IPR032456">
    <property type="entry name" value="Peptidase_M48_N"/>
</dbReference>
<evidence type="ECO:0000256" key="7">
    <source>
        <dbReference type="ARBA" id="ARBA00022833"/>
    </source>
</evidence>
<evidence type="ECO:0000256" key="6">
    <source>
        <dbReference type="ARBA" id="ARBA00022824"/>
    </source>
</evidence>
<keyword evidence="19" id="KW-1185">Reference proteome</keyword>
<feature type="transmembrane region" description="Helical" evidence="15">
    <location>
        <begin position="24"/>
        <end position="42"/>
    </location>
</feature>
<evidence type="ECO:0000256" key="11">
    <source>
        <dbReference type="ARBA" id="ARBA00044456"/>
    </source>
</evidence>
<feature type="active site" description="Proton donor" evidence="13">
    <location>
        <position position="384"/>
    </location>
</feature>
<keyword evidence="6 15" id="KW-0256">Endoplasmic reticulum</keyword>
<protein>
    <recommendedName>
        <fullName evidence="15">CAAX prenyl protease</fullName>
        <ecNumber evidence="15">3.4.24.84</ecNumber>
    </recommendedName>
</protein>
<evidence type="ECO:0000256" key="2">
    <source>
        <dbReference type="ARBA" id="ARBA00022670"/>
    </source>
</evidence>
<dbReference type="AlphaFoldDB" id="A0AAD7QKD2"/>
<evidence type="ECO:0000256" key="14">
    <source>
        <dbReference type="PIRSR" id="PIRSR627057-2"/>
    </source>
</evidence>
<keyword evidence="5 15" id="KW-0378">Hydrolase</keyword>
<dbReference type="EC" id="3.4.24.84" evidence="15"/>
<accession>A0AAD7QKD2</accession>
<keyword evidence="9 15" id="KW-0482">Metalloprotease</keyword>
<feature type="domain" description="Peptidase M48" evidence="16">
    <location>
        <begin position="232"/>
        <end position="434"/>
    </location>
</feature>
<dbReference type="FunFam" id="3.30.2010.10:FF:000002">
    <property type="entry name" value="CAAX prenyl protease"/>
    <property type="match status" value="1"/>
</dbReference>
<evidence type="ECO:0000313" key="18">
    <source>
        <dbReference type="EMBL" id="KAJ8096841.1"/>
    </source>
</evidence>